<proteinExistence type="predicted"/>
<dbReference type="GO" id="GO:0005524">
    <property type="term" value="F:ATP binding"/>
    <property type="evidence" value="ECO:0007669"/>
    <property type="project" value="UniProtKB-KW"/>
</dbReference>
<name>A0ABM6Z6T7_9ACTO</name>
<keyword evidence="4" id="KW-1185">Reference proteome</keyword>
<gene>
    <name evidence="3" type="ORF">D5R93_07835</name>
</gene>
<keyword evidence="3" id="KW-0067">ATP-binding</keyword>
<feature type="domain" description="DUF4143" evidence="2">
    <location>
        <begin position="209"/>
        <end position="369"/>
    </location>
</feature>
<reference evidence="3 4" key="1">
    <citation type="submission" date="2018-09" db="EMBL/GenBank/DDBJ databases">
        <authorList>
            <person name="Li J."/>
        </authorList>
    </citation>
    <scope>NUCLEOTIDE SEQUENCE [LARGE SCALE GENOMIC DNA]</scope>
    <source>
        <strain evidence="3 4">2129</strain>
    </source>
</reference>
<protein>
    <submittedName>
        <fullName evidence="3">ATP-binding protein</fullName>
    </submittedName>
</protein>
<dbReference type="PANTHER" id="PTHR43566:SF2">
    <property type="entry name" value="DUF4143 DOMAIN-CONTAINING PROTEIN"/>
    <property type="match status" value="1"/>
</dbReference>
<dbReference type="Pfam" id="PF13635">
    <property type="entry name" value="DUF4143"/>
    <property type="match status" value="1"/>
</dbReference>
<feature type="domain" description="AAA" evidence="1">
    <location>
        <begin position="29"/>
        <end position="115"/>
    </location>
</feature>
<sequence>MDTSAVTGVTYLPRAVDPLVSRALGTVGAVILEGPRGCGKTMTGLHHSSSYILLDTPEAQAASQIDPRMLLVGDSPRLLDEWQTIPQVWNLARREVDFSAEPGHFILTGSAVPATDPARHTGAARFIRVRQRTMTWAEKNGDLDSDGVCLHDLLDGAAPQASLATVPLTEVVAGVLRPGFPRLVSLPRDIVAHSLDSYIKDTATTDLNRLSSLRSEPVVIEQLIAALARSTATEVSQATLRKDIARVLPAPSEGTMAKLLELLERVFMIERVQPWATPLRSRARLRRSPAYHLADPSLAAVALRADADDLTADLETLGLLFESAVIHDLLVYTEALGGSVSRYRDSNGYEIDAVLSLPDGRWAAVEVKLGGGQVQQGAASLAAAVAQIDAPPPAFRAVITGTGFTATLPDGTLTFPLHLLRP</sequence>
<dbReference type="InterPro" id="IPR041682">
    <property type="entry name" value="AAA_14"/>
</dbReference>
<dbReference type="Pfam" id="PF13173">
    <property type="entry name" value="AAA_14"/>
    <property type="match status" value="1"/>
</dbReference>
<evidence type="ECO:0000313" key="4">
    <source>
        <dbReference type="Proteomes" id="UP000273001"/>
    </source>
</evidence>
<dbReference type="Proteomes" id="UP000273001">
    <property type="component" value="Chromosome"/>
</dbReference>
<dbReference type="EMBL" id="CP032514">
    <property type="protein sequence ID" value="AYD90892.1"/>
    <property type="molecule type" value="Genomic_DNA"/>
</dbReference>
<dbReference type="InterPro" id="IPR025420">
    <property type="entry name" value="DUF4143"/>
</dbReference>
<organism evidence="3 4">
    <name type="scientific">Actinomyces lilanjuaniae</name>
    <dbReference type="NCBI Taxonomy" id="2321394"/>
    <lineage>
        <taxon>Bacteria</taxon>
        <taxon>Bacillati</taxon>
        <taxon>Actinomycetota</taxon>
        <taxon>Actinomycetes</taxon>
        <taxon>Actinomycetales</taxon>
        <taxon>Actinomycetaceae</taxon>
        <taxon>Actinomyces</taxon>
    </lineage>
</organism>
<accession>A0ABM6Z6T7</accession>
<dbReference type="PANTHER" id="PTHR43566">
    <property type="entry name" value="CONSERVED PROTEIN"/>
    <property type="match status" value="1"/>
</dbReference>
<keyword evidence="3" id="KW-0547">Nucleotide-binding</keyword>
<evidence type="ECO:0000259" key="1">
    <source>
        <dbReference type="Pfam" id="PF13173"/>
    </source>
</evidence>
<evidence type="ECO:0000313" key="3">
    <source>
        <dbReference type="EMBL" id="AYD90892.1"/>
    </source>
</evidence>
<evidence type="ECO:0000259" key="2">
    <source>
        <dbReference type="Pfam" id="PF13635"/>
    </source>
</evidence>